<feature type="domain" description="Dynein attachment factor N-terminal" evidence="2">
    <location>
        <begin position="1"/>
        <end position="72"/>
    </location>
</feature>
<evidence type="ECO:0000313" key="3">
    <source>
        <dbReference type="EMBL" id="KAL0276892.1"/>
    </source>
</evidence>
<proteinExistence type="predicted"/>
<dbReference type="InterPro" id="IPR031733">
    <property type="entry name" value="Dynein_attach_N"/>
</dbReference>
<accession>A0AAW2I5B8</accession>
<feature type="region of interest" description="Disordered" evidence="1">
    <location>
        <begin position="75"/>
        <end position="97"/>
    </location>
</feature>
<dbReference type="EMBL" id="JARGDH010000002">
    <property type="protein sequence ID" value="KAL0276892.1"/>
    <property type="molecule type" value="Genomic_DNA"/>
</dbReference>
<dbReference type="AlphaFoldDB" id="A0AAW2I5B8"/>
<evidence type="ECO:0000256" key="1">
    <source>
        <dbReference type="SAM" id="MobiDB-lite"/>
    </source>
</evidence>
<sequence length="97" mass="11281">MDFSTLEREVEAAVAADEKYQRENDAKFRAIEQNVPSYDHFRDMVKASHLTPLGKGEKIADPNIQHRNVIWNTANTQKSEPNLFSRHAQKKKHFTEQ</sequence>
<dbReference type="PANTHER" id="PTHR28572">
    <property type="entry name" value="COILED-COIL DOMAIN-CONTAINING PROTEIN 103"/>
    <property type="match status" value="1"/>
</dbReference>
<gene>
    <name evidence="3" type="ORF">PYX00_004360</name>
</gene>
<feature type="compositionally biased region" description="Basic residues" evidence="1">
    <location>
        <begin position="87"/>
        <end position="97"/>
    </location>
</feature>
<dbReference type="GO" id="GO:0003351">
    <property type="term" value="P:epithelial cilium movement involved in extracellular fluid movement"/>
    <property type="evidence" value="ECO:0007669"/>
    <property type="project" value="TreeGrafter"/>
</dbReference>
<dbReference type="PANTHER" id="PTHR28572:SF1">
    <property type="entry name" value="COILED-COIL DOMAIN-CONTAINING PROTEIN 103"/>
    <property type="match status" value="1"/>
</dbReference>
<name>A0AAW2I5B8_9NEOP</name>
<organism evidence="3">
    <name type="scientific">Menopon gallinae</name>
    <name type="common">poultry shaft louse</name>
    <dbReference type="NCBI Taxonomy" id="328185"/>
    <lineage>
        <taxon>Eukaryota</taxon>
        <taxon>Metazoa</taxon>
        <taxon>Ecdysozoa</taxon>
        <taxon>Arthropoda</taxon>
        <taxon>Hexapoda</taxon>
        <taxon>Insecta</taxon>
        <taxon>Pterygota</taxon>
        <taxon>Neoptera</taxon>
        <taxon>Paraneoptera</taxon>
        <taxon>Psocodea</taxon>
        <taxon>Troctomorpha</taxon>
        <taxon>Phthiraptera</taxon>
        <taxon>Amblycera</taxon>
        <taxon>Menoponidae</taxon>
        <taxon>Menopon</taxon>
    </lineage>
</organism>
<comment type="caution">
    <text evidence="3">The sequence shown here is derived from an EMBL/GenBank/DDBJ whole genome shotgun (WGS) entry which is preliminary data.</text>
</comment>
<evidence type="ECO:0000259" key="2">
    <source>
        <dbReference type="Pfam" id="PF15867"/>
    </source>
</evidence>
<dbReference type="GO" id="GO:0036157">
    <property type="term" value="C:outer dynein arm"/>
    <property type="evidence" value="ECO:0007669"/>
    <property type="project" value="InterPro"/>
</dbReference>
<dbReference type="GO" id="GO:0005576">
    <property type="term" value="C:extracellular region"/>
    <property type="evidence" value="ECO:0007669"/>
    <property type="project" value="GOC"/>
</dbReference>
<dbReference type="GO" id="GO:0036159">
    <property type="term" value="P:inner dynein arm assembly"/>
    <property type="evidence" value="ECO:0007669"/>
    <property type="project" value="TreeGrafter"/>
</dbReference>
<dbReference type="GO" id="GO:0007368">
    <property type="term" value="P:determination of left/right symmetry"/>
    <property type="evidence" value="ECO:0007669"/>
    <property type="project" value="TreeGrafter"/>
</dbReference>
<dbReference type="InterPro" id="IPR042422">
    <property type="entry name" value="CC103"/>
</dbReference>
<dbReference type="Pfam" id="PF15867">
    <property type="entry name" value="Dynein_attach_N"/>
    <property type="match status" value="1"/>
</dbReference>
<reference evidence="3" key="1">
    <citation type="journal article" date="2024" name="Gigascience">
        <title>Chromosome-level genome of the poultry shaft louse Menopon gallinae provides insight into the host-switching and adaptive evolution of parasitic lice.</title>
        <authorList>
            <person name="Xu Y."/>
            <person name="Ma L."/>
            <person name="Liu S."/>
            <person name="Liang Y."/>
            <person name="Liu Q."/>
            <person name="He Z."/>
            <person name="Tian L."/>
            <person name="Duan Y."/>
            <person name="Cai W."/>
            <person name="Li H."/>
            <person name="Song F."/>
        </authorList>
    </citation>
    <scope>NUCLEOTIDE SEQUENCE</scope>
    <source>
        <strain evidence="3">Cailab_2023a</strain>
    </source>
</reference>
<protein>
    <recommendedName>
        <fullName evidence="2">Dynein attachment factor N-terminal domain-containing protein</fullName>
    </recommendedName>
</protein>